<dbReference type="CDD" id="cd02022">
    <property type="entry name" value="DPCK"/>
    <property type="match status" value="1"/>
</dbReference>
<evidence type="ECO:0000256" key="6">
    <source>
        <dbReference type="NCBIfam" id="TIGR00152"/>
    </source>
</evidence>
<protein>
    <recommendedName>
        <fullName evidence="5 6">Dephospho-CoA kinase</fullName>
        <ecNumber evidence="5 6">2.7.1.24</ecNumber>
    </recommendedName>
    <alternativeName>
        <fullName evidence="5">Dephosphocoenzyme A kinase</fullName>
    </alternativeName>
</protein>
<dbReference type="SUPFAM" id="SSF52540">
    <property type="entry name" value="P-loop containing nucleoside triphosphate hydrolases"/>
    <property type="match status" value="1"/>
</dbReference>
<proteinExistence type="inferred from homology"/>
<evidence type="ECO:0000256" key="4">
    <source>
        <dbReference type="ARBA" id="ARBA00022993"/>
    </source>
</evidence>
<comment type="catalytic activity">
    <reaction evidence="5">
        <text>3'-dephospho-CoA + ATP = ADP + CoA + H(+)</text>
        <dbReference type="Rhea" id="RHEA:18245"/>
        <dbReference type="ChEBI" id="CHEBI:15378"/>
        <dbReference type="ChEBI" id="CHEBI:30616"/>
        <dbReference type="ChEBI" id="CHEBI:57287"/>
        <dbReference type="ChEBI" id="CHEBI:57328"/>
        <dbReference type="ChEBI" id="CHEBI:456216"/>
        <dbReference type="EC" id="2.7.1.24"/>
    </reaction>
</comment>
<evidence type="ECO:0000256" key="2">
    <source>
        <dbReference type="ARBA" id="ARBA00022741"/>
    </source>
</evidence>
<keyword evidence="5 7" id="KW-0808">Transferase</keyword>
<reference evidence="7 8" key="1">
    <citation type="journal article" date="2022" name="Res Sq">
        <title>Evolution of multicellular longitudinally dividing oral cavity symbionts (Neisseriaceae).</title>
        <authorList>
            <person name="Nyongesa S."/>
            <person name="Weber P."/>
            <person name="Bernet E."/>
            <person name="Pullido F."/>
            <person name="Nieckarz M."/>
            <person name="Delaby M."/>
            <person name="Nieves C."/>
            <person name="Viehboeck T."/>
            <person name="Krause N."/>
            <person name="Rivera-Millot A."/>
            <person name="Nakamura A."/>
            <person name="Vischer N."/>
            <person name="VanNieuwenhze M."/>
            <person name="Brun Y."/>
            <person name="Cava F."/>
            <person name="Bulgheresi S."/>
            <person name="Veyrier F."/>
        </authorList>
    </citation>
    <scope>NUCLEOTIDE SEQUENCE [LARGE SCALE GENOMIC DNA]</scope>
    <source>
        <strain evidence="7 8">SN4</strain>
    </source>
</reference>
<dbReference type="PANTHER" id="PTHR10695">
    <property type="entry name" value="DEPHOSPHO-COA KINASE-RELATED"/>
    <property type="match status" value="1"/>
</dbReference>
<sequence>MTVWVGLTGGIGSGKSAATDLFMQQGVTVIDADAISRSLTSYQGSALPAIQAAFGDEAVVDGRLNRDYVRELVFKRPEAKAELEAILHPLILQTIKQQQNTISAPYAIVDIPLLTELPQFRALVDRVLLIDSPEALQVERVMARSGLSREQIASIMAQQATRAQRLAIADEVILNHGDMQQLQQQVLECHKHYLQSFGTV</sequence>
<keyword evidence="8" id="KW-1185">Reference proteome</keyword>
<keyword evidence="5 7" id="KW-0418">Kinase</keyword>
<dbReference type="PROSITE" id="PS51219">
    <property type="entry name" value="DPCK"/>
    <property type="match status" value="1"/>
</dbReference>
<keyword evidence="3 5" id="KW-0067">ATP-binding</keyword>
<dbReference type="Proteomes" id="UP000832011">
    <property type="component" value="Chromosome"/>
</dbReference>
<comment type="subcellular location">
    <subcellularLocation>
        <location evidence="5">Cytoplasm</location>
    </subcellularLocation>
</comment>
<dbReference type="Pfam" id="PF01121">
    <property type="entry name" value="CoaE"/>
    <property type="match status" value="1"/>
</dbReference>
<evidence type="ECO:0000256" key="3">
    <source>
        <dbReference type="ARBA" id="ARBA00022840"/>
    </source>
</evidence>
<evidence type="ECO:0000256" key="1">
    <source>
        <dbReference type="ARBA" id="ARBA00009018"/>
    </source>
</evidence>
<dbReference type="Gene3D" id="3.40.50.300">
    <property type="entry name" value="P-loop containing nucleotide triphosphate hydrolases"/>
    <property type="match status" value="1"/>
</dbReference>
<dbReference type="InterPro" id="IPR027417">
    <property type="entry name" value="P-loop_NTPase"/>
</dbReference>
<dbReference type="InterPro" id="IPR001977">
    <property type="entry name" value="Depp_CoAkinase"/>
</dbReference>
<evidence type="ECO:0000313" key="8">
    <source>
        <dbReference type="Proteomes" id="UP000832011"/>
    </source>
</evidence>
<dbReference type="NCBIfam" id="TIGR00152">
    <property type="entry name" value="dephospho-CoA kinase"/>
    <property type="match status" value="1"/>
</dbReference>
<feature type="binding site" evidence="5">
    <location>
        <begin position="12"/>
        <end position="17"/>
    </location>
    <ligand>
        <name>ATP</name>
        <dbReference type="ChEBI" id="CHEBI:30616"/>
    </ligand>
</feature>
<keyword evidence="4 5" id="KW-0173">Coenzyme A biosynthesis</keyword>
<dbReference type="EMBL" id="CP091511">
    <property type="protein sequence ID" value="UOO88122.1"/>
    <property type="molecule type" value="Genomic_DNA"/>
</dbReference>
<comment type="similarity">
    <text evidence="1 5">Belongs to the CoaE family.</text>
</comment>
<accession>A0ABY4E3X7</accession>
<dbReference type="GO" id="GO:0004140">
    <property type="term" value="F:dephospho-CoA kinase activity"/>
    <property type="evidence" value="ECO:0007669"/>
    <property type="project" value="UniProtKB-EC"/>
</dbReference>
<comment type="pathway">
    <text evidence="5">Cofactor biosynthesis; coenzyme A biosynthesis; CoA from (R)-pantothenate: step 5/5.</text>
</comment>
<dbReference type="PANTHER" id="PTHR10695:SF46">
    <property type="entry name" value="BIFUNCTIONAL COENZYME A SYNTHASE-RELATED"/>
    <property type="match status" value="1"/>
</dbReference>
<evidence type="ECO:0000256" key="5">
    <source>
        <dbReference type="HAMAP-Rule" id="MF_00376"/>
    </source>
</evidence>
<evidence type="ECO:0000313" key="7">
    <source>
        <dbReference type="EMBL" id="UOO88122.1"/>
    </source>
</evidence>
<name>A0ABY4E3X7_9NEIS</name>
<dbReference type="EC" id="2.7.1.24" evidence="5 6"/>
<dbReference type="HAMAP" id="MF_00376">
    <property type="entry name" value="Dephospho_CoA_kinase"/>
    <property type="match status" value="1"/>
</dbReference>
<comment type="function">
    <text evidence="5">Catalyzes the phosphorylation of the 3'-hydroxyl group of dephosphocoenzyme A to form coenzyme A.</text>
</comment>
<keyword evidence="5" id="KW-0963">Cytoplasm</keyword>
<organism evidence="7 8">
    <name type="scientific">Vitreoscilla massiliensis</name>
    <dbReference type="NCBI Taxonomy" id="1689272"/>
    <lineage>
        <taxon>Bacteria</taxon>
        <taxon>Pseudomonadati</taxon>
        <taxon>Pseudomonadota</taxon>
        <taxon>Betaproteobacteria</taxon>
        <taxon>Neisseriales</taxon>
        <taxon>Neisseriaceae</taxon>
        <taxon>Vitreoscilla</taxon>
    </lineage>
</organism>
<gene>
    <name evidence="5 7" type="primary">coaE</name>
    <name evidence="7" type="ORF">LVJ82_11555</name>
</gene>
<dbReference type="RefSeq" id="WP_058356443.1">
    <property type="nucleotide sequence ID" value="NZ_CABKVG010000009.1"/>
</dbReference>
<keyword evidence="2 5" id="KW-0547">Nucleotide-binding</keyword>